<keyword evidence="3" id="KW-1185">Reference proteome</keyword>
<evidence type="ECO:0000313" key="2">
    <source>
        <dbReference type="EMBL" id="TMV03258.1"/>
    </source>
</evidence>
<feature type="signal peptide" evidence="1">
    <location>
        <begin position="1"/>
        <end position="22"/>
    </location>
</feature>
<sequence>MKSIAKVAVLSALILVPGVASAFRAWNRAQVYDLGSGVFEVVNYFGTVPRDYWCGAGDYAIRVLRTPATQRVYLWQAEGPSVSEPGRKGVKFSLKPPAGADTTPGFTVTVKRVGDNMSASMAQNYCYDNTADEIWLK</sequence>
<dbReference type="RefSeq" id="WP_138845553.1">
    <property type="nucleotide sequence ID" value="NZ_VCPD01000011.1"/>
</dbReference>
<gene>
    <name evidence="2" type="ORF">FGK63_19810</name>
</gene>
<keyword evidence="1" id="KW-0732">Signal</keyword>
<dbReference type="EMBL" id="VCPD01000011">
    <property type="protein sequence ID" value="TMV03258.1"/>
    <property type="molecule type" value="Genomic_DNA"/>
</dbReference>
<organism evidence="2 3">
    <name type="scientific">Ruegeria sediminis</name>
    <dbReference type="NCBI Taxonomy" id="2583820"/>
    <lineage>
        <taxon>Bacteria</taxon>
        <taxon>Pseudomonadati</taxon>
        <taxon>Pseudomonadota</taxon>
        <taxon>Alphaproteobacteria</taxon>
        <taxon>Rhodobacterales</taxon>
        <taxon>Roseobacteraceae</taxon>
        <taxon>Ruegeria</taxon>
    </lineage>
</organism>
<accession>A0ABY2WS65</accession>
<evidence type="ECO:0000313" key="3">
    <source>
        <dbReference type="Proteomes" id="UP001193035"/>
    </source>
</evidence>
<name>A0ABY2WS65_9RHOB</name>
<evidence type="ECO:0000256" key="1">
    <source>
        <dbReference type="SAM" id="SignalP"/>
    </source>
</evidence>
<comment type="caution">
    <text evidence="2">The sequence shown here is derived from an EMBL/GenBank/DDBJ whole genome shotgun (WGS) entry which is preliminary data.</text>
</comment>
<reference evidence="2 3" key="1">
    <citation type="submission" date="2019-05" db="EMBL/GenBank/DDBJ databases">
        <title>Ruegeria sp. nov., isolated from tidal flat.</title>
        <authorList>
            <person name="Kim W."/>
        </authorList>
    </citation>
    <scope>NUCLEOTIDE SEQUENCE [LARGE SCALE GENOMIC DNA]</scope>
    <source>
        <strain evidence="2 3">CAU 1488</strain>
    </source>
</reference>
<proteinExistence type="predicted"/>
<dbReference type="Proteomes" id="UP001193035">
    <property type="component" value="Unassembled WGS sequence"/>
</dbReference>
<protein>
    <submittedName>
        <fullName evidence="2">Uncharacterized protein</fullName>
    </submittedName>
</protein>
<feature type="chain" id="PRO_5047193256" evidence="1">
    <location>
        <begin position="23"/>
        <end position="137"/>
    </location>
</feature>